<evidence type="ECO:0000313" key="3">
    <source>
        <dbReference type="Proteomes" id="UP000215896"/>
    </source>
</evidence>
<gene>
    <name evidence="2" type="ORF">CGZ94_19985</name>
</gene>
<proteinExistence type="predicted"/>
<dbReference type="Gene3D" id="1.20.120.450">
    <property type="entry name" value="dinb family like domain"/>
    <property type="match status" value="1"/>
</dbReference>
<comment type="caution">
    <text evidence="2">The sequence shown here is derived from an EMBL/GenBank/DDBJ whole genome shotgun (WGS) entry which is preliminary data.</text>
</comment>
<dbReference type="Pfam" id="PF12867">
    <property type="entry name" value="DinB_2"/>
    <property type="match status" value="1"/>
</dbReference>
<feature type="domain" description="DinB-like" evidence="1">
    <location>
        <begin position="40"/>
        <end position="162"/>
    </location>
</feature>
<evidence type="ECO:0000259" key="1">
    <source>
        <dbReference type="Pfam" id="PF12867"/>
    </source>
</evidence>
<dbReference type="InterPro" id="IPR024775">
    <property type="entry name" value="DinB-like"/>
</dbReference>
<name>A0A255FYP9_9ACTN</name>
<reference evidence="2 3" key="1">
    <citation type="submission" date="2017-07" db="EMBL/GenBank/DDBJ databases">
        <title>Draft whole genome sequences of clinical Proprionibacteriaceae strains.</title>
        <authorList>
            <person name="Bernier A.-M."/>
            <person name="Bernard K."/>
            <person name="Domingo M.-C."/>
        </authorList>
    </citation>
    <scope>NUCLEOTIDE SEQUENCE [LARGE SCALE GENOMIC DNA]</scope>
    <source>
        <strain evidence="2 3">NML 030167</strain>
    </source>
</reference>
<accession>A0A255FYP9</accession>
<dbReference type="InterPro" id="IPR034660">
    <property type="entry name" value="DinB/YfiT-like"/>
</dbReference>
<keyword evidence="3" id="KW-1185">Reference proteome</keyword>
<evidence type="ECO:0000313" key="2">
    <source>
        <dbReference type="EMBL" id="OYO08785.1"/>
    </source>
</evidence>
<dbReference type="RefSeq" id="WP_094407003.1">
    <property type="nucleotide sequence ID" value="NZ_NMVO01000018.1"/>
</dbReference>
<dbReference type="Proteomes" id="UP000215896">
    <property type="component" value="Unassembled WGS sequence"/>
</dbReference>
<dbReference type="EMBL" id="NMVO01000018">
    <property type="protein sequence ID" value="OYO08785.1"/>
    <property type="molecule type" value="Genomic_DNA"/>
</dbReference>
<dbReference type="SUPFAM" id="SSF109854">
    <property type="entry name" value="DinB/YfiT-like putative metalloenzymes"/>
    <property type="match status" value="1"/>
</dbReference>
<dbReference type="AlphaFoldDB" id="A0A255FYP9"/>
<dbReference type="OrthoDB" id="3376896at2"/>
<organism evidence="2 3">
    <name type="scientific">Enemella evansiae</name>
    <dbReference type="NCBI Taxonomy" id="2016499"/>
    <lineage>
        <taxon>Bacteria</taxon>
        <taxon>Bacillati</taxon>
        <taxon>Actinomycetota</taxon>
        <taxon>Actinomycetes</taxon>
        <taxon>Propionibacteriales</taxon>
        <taxon>Propionibacteriaceae</taxon>
        <taxon>Enemella</taxon>
    </lineage>
</organism>
<sequence>MYACSECGFGHRLDEAADVPARLRADTAALADLVRAAGVAVTTRPAAETWSPLEYACHVRDVLLTKREQVIEALLAGDEDDPPEARTMHRDERVLLEGYAESDPVTVDRQLRDAAELLASVLERVPPTAWDARLRYGWPTEAVRDLRWLAVHTWHEVRHHMRDVAAQLER</sequence>
<protein>
    <recommendedName>
        <fullName evidence="1">DinB-like domain-containing protein</fullName>
    </recommendedName>
</protein>